<evidence type="ECO:0000256" key="2">
    <source>
        <dbReference type="ARBA" id="ARBA00022741"/>
    </source>
</evidence>
<evidence type="ECO:0000313" key="5">
    <source>
        <dbReference type="EMBL" id="TDE33788.1"/>
    </source>
</evidence>
<evidence type="ECO:0000313" key="6">
    <source>
        <dbReference type="Proteomes" id="UP000294662"/>
    </source>
</evidence>
<keyword evidence="6" id="KW-1185">Reference proteome</keyword>
<dbReference type="Proteomes" id="UP000294662">
    <property type="component" value="Unassembled WGS sequence"/>
</dbReference>
<dbReference type="InterPro" id="IPR003593">
    <property type="entry name" value="AAA+_ATPase"/>
</dbReference>
<evidence type="ECO:0000256" key="3">
    <source>
        <dbReference type="ARBA" id="ARBA00022840"/>
    </source>
</evidence>
<gene>
    <name evidence="5" type="ORF">E1B25_20780</name>
</gene>
<accession>A0A4R5EHE3</accession>
<comment type="similarity">
    <text evidence="1">Belongs to the AAA ATPase family.</text>
</comment>
<keyword evidence="3" id="KW-0067">ATP-binding</keyword>
<dbReference type="CDD" id="cd00009">
    <property type="entry name" value="AAA"/>
    <property type="match status" value="1"/>
</dbReference>
<dbReference type="RefSeq" id="WP_132831505.1">
    <property type="nucleotide sequence ID" value="NZ_SMFP01000026.1"/>
</dbReference>
<dbReference type="GO" id="GO:0005524">
    <property type="term" value="F:ATP binding"/>
    <property type="evidence" value="ECO:0007669"/>
    <property type="project" value="UniProtKB-KW"/>
</dbReference>
<feature type="domain" description="AAA+ ATPase" evidence="4">
    <location>
        <begin position="476"/>
        <end position="605"/>
    </location>
</feature>
<dbReference type="AlphaFoldDB" id="A0A4R5EHE3"/>
<dbReference type="InterPro" id="IPR050221">
    <property type="entry name" value="26S_Proteasome_ATPase"/>
</dbReference>
<dbReference type="InterPro" id="IPR027417">
    <property type="entry name" value="P-loop_NTPase"/>
</dbReference>
<dbReference type="Pfam" id="PF00004">
    <property type="entry name" value="AAA"/>
    <property type="match status" value="2"/>
</dbReference>
<name>A0A4R5EHE3_9RHOB</name>
<dbReference type="InterPro" id="IPR003959">
    <property type="entry name" value="ATPase_AAA_core"/>
</dbReference>
<protein>
    <submittedName>
        <fullName evidence="5">AAA family ATPase</fullName>
    </submittedName>
</protein>
<dbReference type="GO" id="GO:0016887">
    <property type="term" value="F:ATP hydrolysis activity"/>
    <property type="evidence" value="ECO:0007669"/>
    <property type="project" value="InterPro"/>
</dbReference>
<comment type="caution">
    <text evidence="5">The sequence shown here is derived from an EMBL/GenBank/DDBJ whole genome shotgun (WGS) entry which is preliminary data.</text>
</comment>
<dbReference type="Gene3D" id="3.40.50.300">
    <property type="entry name" value="P-loop containing nucleotide triphosphate hydrolases"/>
    <property type="match status" value="2"/>
</dbReference>
<dbReference type="OrthoDB" id="5297432at2"/>
<evidence type="ECO:0000256" key="1">
    <source>
        <dbReference type="ARBA" id="ARBA00006914"/>
    </source>
</evidence>
<proteinExistence type="inferred from homology"/>
<feature type="domain" description="AAA+ ATPase" evidence="4">
    <location>
        <begin position="235"/>
        <end position="370"/>
    </location>
</feature>
<organism evidence="5 6">
    <name type="scientific">Antarcticimicrobium sediminis</name>
    <dbReference type="NCBI Taxonomy" id="2546227"/>
    <lineage>
        <taxon>Bacteria</taxon>
        <taxon>Pseudomonadati</taxon>
        <taxon>Pseudomonadota</taxon>
        <taxon>Alphaproteobacteria</taxon>
        <taxon>Rhodobacterales</taxon>
        <taxon>Paracoccaceae</taxon>
        <taxon>Antarcticimicrobium</taxon>
    </lineage>
</organism>
<keyword evidence="2" id="KW-0547">Nucleotide-binding</keyword>
<dbReference type="EMBL" id="SMFP01000026">
    <property type="protein sequence ID" value="TDE33788.1"/>
    <property type="molecule type" value="Genomic_DNA"/>
</dbReference>
<dbReference type="PANTHER" id="PTHR23073">
    <property type="entry name" value="26S PROTEASOME REGULATORY SUBUNIT"/>
    <property type="match status" value="1"/>
</dbReference>
<dbReference type="CDD" id="cd19481">
    <property type="entry name" value="RecA-like_protease"/>
    <property type="match status" value="1"/>
</dbReference>
<sequence>MTNRYEQRYLIGLAHRLATRFQARSVVALELSNWTEEQDLGFSWDPELDHFKRRGVPSEVWDDLCVQIAHQQARAPRVRPDALARNISALTSHMGLSQDEEQIFALAIRAARSGPVKSLCGTLTDEARLPVEDAVVHLTGLSPARVRKALAHSGRLMVSGLLQFEKLPVSGLGLLSSERLLVALEPPSRGLEDILGRLFSSQEPASVAWEDFDHLGPGRDFAVRLLQGAIKRREKGVNILLHGVPGTGKTEFCKALAARLGASLHAVGETDDDGDEPSRFERLQQLRLGQRLLAGQGNSIILFDEMEDLFPGLDDGLFGLSMRRSGSKVHMNRLIETNPVPTLWTTNSIGDCDPAFLRRISFTLELRTPPVSVRARVWQKLAKHHQVPLPQDICLELAHCMEDAPALADSALRAARIARGGAEDVTLAAKAISCAVRGGHTPSISPSGWRFDLDLANADHDLSLITERFVACGPANTGGLCLSGPPGTGKSAFARYLAERLHMPVLERRASDLLDRYVGGSERNIADAFAEARDTGAFLVFDEADSLLGSREGASHRWEISQVNEMLTWMENHPLPFACTTNLVDQLDPATVRRFNLRVGFLPLSIEQRQACFRRFFRTDPPAGLRALDQLTPGDFAVVARRITLLGITQPEAIMTELRREQASKPNTRNPIGFLAAS</sequence>
<dbReference type="SUPFAM" id="SSF52540">
    <property type="entry name" value="P-loop containing nucleoside triphosphate hydrolases"/>
    <property type="match status" value="2"/>
</dbReference>
<dbReference type="SMART" id="SM00382">
    <property type="entry name" value="AAA"/>
    <property type="match status" value="2"/>
</dbReference>
<reference evidence="5 6" key="1">
    <citation type="submission" date="2019-03" db="EMBL/GenBank/DDBJ databases">
        <authorList>
            <person name="Zhang S."/>
        </authorList>
    </citation>
    <scope>NUCLEOTIDE SEQUENCE [LARGE SCALE GENOMIC DNA]</scope>
    <source>
        <strain evidence="5 6">S4J41</strain>
    </source>
</reference>
<evidence type="ECO:0000259" key="4">
    <source>
        <dbReference type="SMART" id="SM00382"/>
    </source>
</evidence>